<dbReference type="PRINTS" id="PR00371">
    <property type="entry name" value="FPNCR"/>
</dbReference>
<dbReference type="Pfam" id="PF00175">
    <property type="entry name" value="NAD_binding_1"/>
    <property type="match status" value="1"/>
</dbReference>
<comment type="cofactor">
    <cofactor evidence="2">
        <name>FAD</name>
        <dbReference type="ChEBI" id="CHEBI:57692"/>
    </cofactor>
</comment>
<keyword evidence="3" id="KW-0028">Amino-acid biosynthesis</keyword>
<evidence type="ECO:0000256" key="10">
    <source>
        <dbReference type="ARBA" id="ARBA00023167"/>
    </source>
</evidence>
<feature type="domain" description="Flavodoxin-like" evidence="14">
    <location>
        <begin position="3"/>
        <end position="145"/>
    </location>
</feature>
<proteinExistence type="predicted"/>
<evidence type="ECO:0000256" key="9">
    <source>
        <dbReference type="ARBA" id="ARBA00023002"/>
    </source>
</evidence>
<protein>
    <recommendedName>
        <fullName evidence="12">Methionine synthase reductase</fullName>
        <ecNumber evidence="11">1.16.1.8</ecNumber>
    </recommendedName>
</protein>
<evidence type="ECO:0000256" key="13">
    <source>
        <dbReference type="SAM" id="MobiDB-lite"/>
    </source>
</evidence>
<dbReference type="InterPro" id="IPR023173">
    <property type="entry name" value="NADPH_Cyt_P450_Rdtase_alpha"/>
</dbReference>
<dbReference type="InterPro" id="IPR017927">
    <property type="entry name" value="FAD-bd_FR_type"/>
</dbReference>
<feature type="domain" description="Flavodoxin-like" evidence="14">
    <location>
        <begin position="223"/>
        <end position="366"/>
    </location>
</feature>
<evidence type="ECO:0000256" key="12">
    <source>
        <dbReference type="ARBA" id="ARBA00040659"/>
    </source>
</evidence>
<evidence type="ECO:0000256" key="4">
    <source>
        <dbReference type="ARBA" id="ARBA00022630"/>
    </source>
</evidence>
<dbReference type="AlphaFoldDB" id="A0A7S2S3E2"/>
<feature type="domain" description="FAD-binding FR-type" evidence="15">
    <location>
        <begin position="700"/>
        <end position="976"/>
    </location>
</feature>
<evidence type="ECO:0000256" key="6">
    <source>
        <dbReference type="ARBA" id="ARBA00022691"/>
    </source>
</evidence>
<dbReference type="InterPro" id="IPR001433">
    <property type="entry name" value="OxRdtase_FAD/NAD-bd"/>
</dbReference>
<dbReference type="SUPFAM" id="SSF52218">
    <property type="entry name" value="Flavoproteins"/>
    <property type="match status" value="3"/>
</dbReference>
<dbReference type="Gene3D" id="1.20.990.10">
    <property type="entry name" value="NADPH-cytochrome p450 Reductase, Chain A, domain 3"/>
    <property type="match status" value="1"/>
</dbReference>
<dbReference type="InterPro" id="IPR017938">
    <property type="entry name" value="Riboflavin_synthase-like_b-brl"/>
</dbReference>
<dbReference type="InterPro" id="IPR001094">
    <property type="entry name" value="Flavdoxin-like"/>
</dbReference>
<dbReference type="SUPFAM" id="SSF52343">
    <property type="entry name" value="Ferredoxin reductase-like, C-terminal NADP-linked domain"/>
    <property type="match status" value="1"/>
</dbReference>
<evidence type="ECO:0000256" key="1">
    <source>
        <dbReference type="ARBA" id="ARBA00001917"/>
    </source>
</evidence>
<evidence type="ECO:0000256" key="7">
    <source>
        <dbReference type="ARBA" id="ARBA00022827"/>
    </source>
</evidence>
<dbReference type="GO" id="GO:0050667">
    <property type="term" value="P:homocysteine metabolic process"/>
    <property type="evidence" value="ECO:0007669"/>
    <property type="project" value="TreeGrafter"/>
</dbReference>
<evidence type="ECO:0000256" key="8">
    <source>
        <dbReference type="ARBA" id="ARBA00022857"/>
    </source>
</evidence>
<evidence type="ECO:0000256" key="11">
    <source>
        <dbReference type="ARBA" id="ARBA00039088"/>
    </source>
</evidence>
<dbReference type="Gene3D" id="3.40.50.360">
    <property type="match status" value="3"/>
</dbReference>
<dbReference type="GO" id="GO:0030586">
    <property type="term" value="F:[methionine synthase] reductase (NADPH) activity"/>
    <property type="evidence" value="ECO:0007669"/>
    <property type="project" value="UniProtKB-EC"/>
</dbReference>
<dbReference type="InterPro" id="IPR029039">
    <property type="entry name" value="Flavoprotein-like_sf"/>
</dbReference>
<dbReference type="InterPro" id="IPR001709">
    <property type="entry name" value="Flavoprot_Pyr_Nucl_cyt_Rdtase"/>
</dbReference>
<keyword evidence="4" id="KW-0285">Flavoprotein</keyword>
<keyword evidence="5" id="KW-0288">FMN</keyword>
<feature type="region of interest" description="Disordered" evidence="13">
    <location>
        <begin position="392"/>
        <end position="416"/>
    </location>
</feature>
<keyword evidence="6" id="KW-0949">S-adenosyl-L-methionine</keyword>
<evidence type="ECO:0000256" key="3">
    <source>
        <dbReference type="ARBA" id="ARBA00022605"/>
    </source>
</evidence>
<dbReference type="PRINTS" id="PR00369">
    <property type="entry name" value="FLAVODOXIN"/>
</dbReference>
<evidence type="ECO:0000259" key="15">
    <source>
        <dbReference type="PROSITE" id="PS51384"/>
    </source>
</evidence>
<keyword evidence="10" id="KW-0486">Methionine biosynthesis</keyword>
<name>A0A7S2S3E2_9STRA</name>
<reference evidence="16" key="1">
    <citation type="submission" date="2021-01" db="EMBL/GenBank/DDBJ databases">
        <authorList>
            <person name="Corre E."/>
            <person name="Pelletier E."/>
            <person name="Niang G."/>
            <person name="Scheremetjew M."/>
            <person name="Finn R."/>
            <person name="Kale V."/>
            <person name="Holt S."/>
            <person name="Cochrane G."/>
            <person name="Meng A."/>
            <person name="Brown T."/>
            <person name="Cohen L."/>
        </authorList>
    </citation>
    <scope>NUCLEOTIDE SEQUENCE</scope>
    <source>
        <strain evidence="16">NY070348D</strain>
    </source>
</reference>
<dbReference type="PROSITE" id="PS50902">
    <property type="entry name" value="FLAVODOXIN_LIKE"/>
    <property type="match status" value="3"/>
</dbReference>
<evidence type="ECO:0000256" key="5">
    <source>
        <dbReference type="ARBA" id="ARBA00022643"/>
    </source>
</evidence>
<dbReference type="PROSITE" id="PS51384">
    <property type="entry name" value="FAD_FR"/>
    <property type="match status" value="1"/>
</dbReference>
<keyword evidence="7" id="KW-0274">FAD</keyword>
<gene>
    <name evidence="16" type="ORF">QSP1433_LOCUS9816</name>
</gene>
<dbReference type="InterPro" id="IPR008254">
    <property type="entry name" value="Flavodoxin/NO_synth"/>
</dbReference>
<sequence length="1169" mass="130433">MDVLVLFGSETGNSEAIAQSIHEVSSKHGFATTLAPMNDFKKVDFKNASLVVMVVSTTGNGEAPQNSDRFWRFLKNRKHAADLLEQLSFMVLALGDTNYDQFCNVGKNIDKRMAQLGALRIHQLTCADEATGLADTVEPWKDSLWDRLKSHLAIDTKPVLTDSLVDNNIRETSVTPQQADVCTVVQNTLTESPPRAKAEPVANDVPNAAATSSDSSSLELSQLAFVYASATGNAESISKSLHEEALARGSNSMWGSMNDFKKLELLDKDIVVIFVVATTGNGDVPQNAEKMWRFLRRRSQPADLLRNMRFAVLALGDTNYDQFCNVGVKLEKRLGELGAEKILEMVCADEAVGLEDFVEPWKRNLEDMLYSPQPKSHAPLIVEVGKGEEPFDEKESSHKVVEEPENKSPVLNSTKEPADDYVHGKKMLVMYGSETGNSEYISKEVHAIVERHGFDSTYALMNDYKKVSFTEHSLVVFIVSTTGNGDAPQNADRMMRFLRKRTHTDDLLAHMKYIVLALGDTNYDKFCNCGKVLDKRLSELGAQRLNNIVCADEAVGLEDVVEPWKENMVNILKGNPPPSAKPKEENIDVNNMNSVDAFVASPPTAVMSRRPTVYSADFDLDDSRDVGWKPPAYIQSFGGVCEFSSLQELEQQTKRPANPESCLAVVKYVDTWENRRERRITSSSVSSVCSPSSLTGSSVSNPINAEIVKAEYMTTPDAVKQVMRLDLKLTQKDTFEILPKWQPGDAVGVICPNPDILVSKVLTRLRLDPNTLIDARLQTGGSDASKSSQTSERLLFPNLDPVMTLKQVFTWGVDLSSVPRKTFLRMLGDNSKDRLDRQRLLFLSSVGGRKTFAKLIAEQKPSLLELLNMFPSCSPPLDKLLYGLPKLQPRFYSICNSPLGTDGHSKVSIAFTVVRSPVFYSKDEQQDPAKAKRVLYGICSSWLEQLSHALTVSQENNHSVPTVRVFVRSSNGFHLPGNVEIPIIMIGPGTGVAPFIGFIEHRKLLMEQNDEDRADVFEGFWRGGFYMDLSRYGDLTEERADDPVSDYGEMTLYYGSRHKARDFLFREFLSQEQASGKVLNRLRCAFSRDSSQKQYVQHLIKSDGQRICDCILKHKGFVFVCGDGVSMAKQVHQALEECLVAFGGMEPLQARKELEEMIKRGRYARDIWS</sequence>
<dbReference type="Gene3D" id="2.40.30.10">
    <property type="entry name" value="Translation factors"/>
    <property type="match status" value="1"/>
</dbReference>
<keyword evidence="9" id="KW-0560">Oxidoreductase</keyword>
<evidence type="ECO:0000259" key="14">
    <source>
        <dbReference type="PROSITE" id="PS50902"/>
    </source>
</evidence>
<dbReference type="GO" id="GO:0009086">
    <property type="term" value="P:methionine biosynthetic process"/>
    <property type="evidence" value="ECO:0007669"/>
    <property type="project" value="UniProtKB-KW"/>
</dbReference>
<organism evidence="16">
    <name type="scientific">Mucochytrium quahogii</name>
    <dbReference type="NCBI Taxonomy" id="96639"/>
    <lineage>
        <taxon>Eukaryota</taxon>
        <taxon>Sar</taxon>
        <taxon>Stramenopiles</taxon>
        <taxon>Bigyra</taxon>
        <taxon>Labyrinthulomycetes</taxon>
        <taxon>Thraustochytrida</taxon>
        <taxon>Thraustochytriidae</taxon>
        <taxon>Mucochytrium</taxon>
    </lineage>
</organism>
<evidence type="ECO:0000256" key="2">
    <source>
        <dbReference type="ARBA" id="ARBA00001974"/>
    </source>
</evidence>
<dbReference type="GO" id="GO:0010181">
    <property type="term" value="F:FMN binding"/>
    <property type="evidence" value="ECO:0007669"/>
    <property type="project" value="InterPro"/>
</dbReference>
<dbReference type="FunFam" id="1.20.990.10:FF:000007">
    <property type="entry name" value="Methionine synthase reductase"/>
    <property type="match status" value="1"/>
</dbReference>
<dbReference type="GO" id="GO:0005829">
    <property type="term" value="C:cytosol"/>
    <property type="evidence" value="ECO:0007669"/>
    <property type="project" value="TreeGrafter"/>
</dbReference>
<dbReference type="Pfam" id="PF00667">
    <property type="entry name" value="FAD_binding_1"/>
    <property type="match status" value="1"/>
</dbReference>
<keyword evidence="8" id="KW-0521">NADP</keyword>
<dbReference type="InterPro" id="IPR039261">
    <property type="entry name" value="FNR_nucleotide-bd"/>
</dbReference>
<dbReference type="EMBL" id="HBHK01015595">
    <property type="protein sequence ID" value="CAD9688250.1"/>
    <property type="molecule type" value="Transcribed_RNA"/>
</dbReference>
<dbReference type="PANTHER" id="PTHR19384:SF84">
    <property type="entry name" value="METHIONINE SYNTHASE REDUCTASE"/>
    <property type="match status" value="1"/>
</dbReference>
<dbReference type="PANTHER" id="PTHR19384">
    <property type="entry name" value="NITRIC OXIDE SYNTHASE-RELATED"/>
    <property type="match status" value="1"/>
</dbReference>
<dbReference type="InterPro" id="IPR003097">
    <property type="entry name" value="CysJ-like_FAD-binding"/>
</dbReference>
<dbReference type="SUPFAM" id="SSF63380">
    <property type="entry name" value="Riboflavin synthase domain-like"/>
    <property type="match status" value="1"/>
</dbReference>
<dbReference type="FunFam" id="3.40.50.360:FF:000059">
    <property type="entry name" value="5-methyltetrahydrofolate-homocysteine methyltransferase reductase"/>
    <property type="match status" value="3"/>
</dbReference>
<comment type="cofactor">
    <cofactor evidence="1">
        <name>FMN</name>
        <dbReference type="ChEBI" id="CHEBI:58210"/>
    </cofactor>
</comment>
<dbReference type="EC" id="1.16.1.8" evidence="11"/>
<accession>A0A7S2S3E2</accession>
<feature type="compositionally biased region" description="Basic and acidic residues" evidence="13">
    <location>
        <begin position="392"/>
        <end position="406"/>
    </location>
</feature>
<feature type="region of interest" description="Disordered" evidence="13">
    <location>
        <begin position="191"/>
        <end position="213"/>
    </location>
</feature>
<evidence type="ECO:0000313" key="16">
    <source>
        <dbReference type="EMBL" id="CAD9688250.1"/>
    </source>
</evidence>
<dbReference type="Pfam" id="PF00258">
    <property type="entry name" value="Flavodoxin_1"/>
    <property type="match status" value="3"/>
</dbReference>
<dbReference type="GO" id="GO:0050660">
    <property type="term" value="F:flavin adenine dinucleotide binding"/>
    <property type="evidence" value="ECO:0007669"/>
    <property type="project" value="TreeGrafter"/>
</dbReference>
<dbReference type="Gene3D" id="3.40.50.80">
    <property type="entry name" value="Nucleotide-binding domain of ferredoxin-NADP reductase (FNR) module"/>
    <property type="match status" value="1"/>
</dbReference>
<feature type="domain" description="Flavodoxin-like" evidence="14">
    <location>
        <begin position="427"/>
        <end position="569"/>
    </location>
</feature>